<keyword evidence="3" id="KW-1185">Reference proteome</keyword>
<sequence length="687" mass="70871">MDAADTGDGEDARELAERVALLADRAGADLFSTLIRQSLRRARSPVARVCFVGGTNTGKSLLVNSLAGAALLPVSVRPSDDPPTLVRPYTAQGAPDDGYRVVTVQADAGDGWLAEAGLELVDTQGWDVWVADSLDSMSGAAPGGSDPGRQHAYAEPQSVNLASAQRTSNPSALNATPPSSTSAAPAANAAPPSGTSAPTGPNALAPESGSQGVAPTSDRPHNPPPAAAGSPPTATNLTAPHATSARLVADCDALVVVIQAERALTSTEQAAVRALAGEPHCPPLLVVVTALDRLADGPEPAAAVASGDEGGANGEDSEGGEVGEVMRRVRQRVRTLAPEALVLAGPGVPVSGERLAQLRGALVTLTGARLRLSHRGERRLLLLGAACALVADAARRAVADAGRADDPLRARALEVWHAARESAAYEWVGLAAALDRRRAGLLARVGAEAGRRRAACVAALAAELAQAPDTPAFVRLRILPQTDVAVREFQEWVAGEITAAFTDDTRWLRAALSRTRPGTDPVPAPAGGDPAAAAVPVAAPYAVNGGADDGGWDASWVPEVLGQAVESVLAPLAPEVLARAVGAAADALLADLVERAQERRLDRTADALERTVAAAFAGHLARVEDRLDQLHAQLLARAQERDEQWWHLHSAALAARPDSARHWHALLAEATSLGDTVAARLAAREEV</sequence>
<reference evidence="2 3" key="1">
    <citation type="submission" date="2020-03" db="EMBL/GenBank/DDBJ databases">
        <title>WGS of actinomycetes isolated from Thailand.</title>
        <authorList>
            <person name="Thawai C."/>
        </authorList>
    </citation>
    <scope>NUCLEOTIDE SEQUENCE [LARGE SCALE GENOMIC DNA]</scope>
    <source>
        <strain evidence="2 3">PRB2-1</strain>
    </source>
</reference>
<dbReference type="SUPFAM" id="SSF52540">
    <property type="entry name" value="P-loop containing nucleoside triphosphate hydrolases"/>
    <property type="match status" value="1"/>
</dbReference>
<name>A0ABX0ZGF0_9ACTN</name>
<comment type="caution">
    <text evidence="2">The sequence shown here is derived from an EMBL/GenBank/DDBJ whole genome shotgun (WGS) entry which is preliminary data.</text>
</comment>
<accession>A0ABX0ZGF0</accession>
<protein>
    <recommendedName>
        <fullName evidence="4">G domain-containing protein</fullName>
    </recommendedName>
</protein>
<dbReference type="InterPro" id="IPR027417">
    <property type="entry name" value="P-loop_NTPase"/>
</dbReference>
<evidence type="ECO:0008006" key="4">
    <source>
        <dbReference type="Google" id="ProtNLM"/>
    </source>
</evidence>
<dbReference type="RefSeq" id="WP_167981761.1">
    <property type="nucleotide sequence ID" value="NZ_JAATEJ010000003.1"/>
</dbReference>
<organism evidence="2 3">
    <name type="scientific">Actinacidiphila epipremni</name>
    <dbReference type="NCBI Taxonomy" id="2053013"/>
    <lineage>
        <taxon>Bacteria</taxon>
        <taxon>Bacillati</taxon>
        <taxon>Actinomycetota</taxon>
        <taxon>Actinomycetes</taxon>
        <taxon>Kitasatosporales</taxon>
        <taxon>Streptomycetaceae</taxon>
        <taxon>Actinacidiphila</taxon>
    </lineage>
</organism>
<feature type="region of interest" description="Disordered" evidence="1">
    <location>
        <begin position="299"/>
        <end position="322"/>
    </location>
</feature>
<dbReference type="EMBL" id="JAATEJ010000003">
    <property type="protein sequence ID" value="NJP42890.1"/>
    <property type="molecule type" value="Genomic_DNA"/>
</dbReference>
<evidence type="ECO:0000313" key="2">
    <source>
        <dbReference type="EMBL" id="NJP42890.1"/>
    </source>
</evidence>
<gene>
    <name evidence="2" type="ORF">HCN08_05625</name>
</gene>
<feature type="compositionally biased region" description="Low complexity" evidence="1">
    <location>
        <begin position="168"/>
        <end position="202"/>
    </location>
</feature>
<proteinExistence type="predicted"/>
<dbReference type="Proteomes" id="UP000734511">
    <property type="component" value="Unassembled WGS sequence"/>
</dbReference>
<evidence type="ECO:0000256" key="1">
    <source>
        <dbReference type="SAM" id="MobiDB-lite"/>
    </source>
</evidence>
<evidence type="ECO:0000313" key="3">
    <source>
        <dbReference type="Proteomes" id="UP000734511"/>
    </source>
</evidence>
<dbReference type="Gene3D" id="3.40.50.300">
    <property type="entry name" value="P-loop containing nucleotide triphosphate hydrolases"/>
    <property type="match status" value="1"/>
</dbReference>
<feature type="region of interest" description="Disordered" evidence="1">
    <location>
        <begin position="161"/>
        <end position="238"/>
    </location>
</feature>